<feature type="region of interest" description="Disordered" evidence="1">
    <location>
        <begin position="41"/>
        <end position="80"/>
    </location>
</feature>
<proteinExistence type="predicted"/>
<protein>
    <submittedName>
        <fullName evidence="2">Uncharacterized protein</fullName>
    </submittedName>
</protein>
<evidence type="ECO:0000313" key="3">
    <source>
        <dbReference type="Proteomes" id="UP001292094"/>
    </source>
</evidence>
<dbReference type="EMBL" id="JAWZYT010002769">
    <property type="protein sequence ID" value="KAK4302207.1"/>
    <property type="molecule type" value="Genomic_DNA"/>
</dbReference>
<organism evidence="2 3">
    <name type="scientific">Petrolisthes manimaculis</name>
    <dbReference type="NCBI Taxonomy" id="1843537"/>
    <lineage>
        <taxon>Eukaryota</taxon>
        <taxon>Metazoa</taxon>
        <taxon>Ecdysozoa</taxon>
        <taxon>Arthropoda</taxon>
        <taxon>Crustacea</taxon>
        <taxon>Multicrustacea</taxon>
        <taxon>Malacostraca</taxon>
        <taxon>Eumalacostraca</taxon>
        <taxon>Eucarida</taxon>
        <taxon>Decapoda</taxon>
        <taxon>Pleocyemata</taxon>
        <taxon>Anomura</taxon>
        <taxon>Galatheoidea</taxon>
        <taxon>Porcellanidae</taxon>
        <taxon>Petrolisthes</taxon>
    </lineage>
</organism>
<accession>A0AAE1TY60</accession>
<dbReference type="AlphaFoldDB" id="A0AAE1TY60"/>
<reference evidence="2" key="1">
    <citation type="submission" date="2023-11" db="EMBL/GenBank/DDBJ databases">
        <title>Genome assemblies of two species of porcelain crab, Petrolisthes cinctipes and Petrolisthes manimaculis (Anomura: Porcellanidae).</title>
        <authorList>
            <person name="Angst P."/>
        </authorList>
    </citation>
    <scope>NUCLEOTIDE SEQUENCE</scope>
    <source>
        <strain evidence="2">PB745_02</strain>
        <tissue evidence="2">Gill</tissue>
    </source>
</reference>
<sequence length="80" mass="8693">MKERWRKSEEEVVVVMEEDGGRKGGGRQEVVVVVVEEAGPSQVGGGLEGPKAAVTSPSPSTRHYRCRELPTPSFFTRAPP</sequence>
<keyword evidence="3" id="KW-1185">Reference proteome</keyword>
<gene>
    <name evidence="2" type="ORF">Pmani_025704</name>
</gene>
<comment type="caution">
    <text evidence="2">The sequence shown here is derived from an EMBL/GenBank/DDBJ whole genome shotgun (WGS) entry which is preliminary data.</text>
</comment>
<dbReference type="Proteomes" id="UP001292094">
    <property type="component" value="Unassembled WGS sequence"/>
</dbReference>
<evidence type="ECO:0000313" key="2">
    <source>
        <dbReference type="EMBL" id="KAK4302207.1"/>
    </source>
</evidence>
<evidence type="ECO:0000256" key="1">
    <source>
        <dbReference type="SAM" id="MobiDB-lite"/>
    </source>
</evidence>
<name>A0AAE1TY60_9EUCA</name>